<dbReference type="GO" id="GO:0003677">
    <property type="term" value="F:DNA binding"/>
    <property type="evidence" value="ECO:0007669"/>
    <property type="project" value="UniProtKB-UniRule"/>
</dbReference>
<dbReference type="InterPro" id="IPR002205">
    <property type="entry name" value="Topo_IIA_dom_A"/>
</dbReference>
<sequence length="888" mass="101140">MSKKNAVNNEEFLIQNLDEIMSERFGKYSKYIIQERALPDSRDGLKPVQRRILYSMHALKLHNQNPYKKSARVVGDVIGKYHPHGDTSIYDAMIRMAQDWKMAMPLVQMHGNVGSIDDDPAAAMRYTESRLAAISDLMLEGIDKGIVKFAPNFDDTETEPTVLPAFFPNLLVNGSKGIASGFATEMPPHNLVEVLNAAIAKIKNQNLTIQTLMKYIKGPDFPTGGIIHGNSEIEKAFETGRGKIVLSSKYEIIKNSKEHYISITQIPYGVVKSKLVFSIDELLLKHKLAGVKEVLDASDRNGIDIHIKLEKDADPDSIMKFLISKTELQIYYNYNNIAIDNGFPTLMNLNALLGSYLDHFAEINTSIIKYDLDKSEKRLEIVEGFIKVASITDKVIKIIRQSENGKKGVIENLQSNFDFTLRQSTSIAEMQLYRLSQTDFLSFQGERDQLILKNQELKLLLSDENEFRKHLIKILKEIIKKYGVERKTILIDDDLDKSYNIENLIEVENVNVIITANSYISRVSSKIYQSNSFDTLPLNDDDYIKFDLNANTKQKLLILTNKGNYILIPVYRLKSLKWKEPGQHISEFDYLDNDEKIINVLVMNEINNTQGFIYFVTKSGMGKRSLISDFETNRFGKKIKAITLKKGDTLVSSSTSFGNGIILIFTSADTALKLSETELPILKLSGQGNIIAKLSPDEEVNFAFIMLKSQSAILISNRNFYLPIKINDFKFNNRNTKGQKYFEQTKKNNHTVIDAAIFENNEQVMLVEPNNVSQFNWTLALKKDDQKMFLSLGKNVNNVLVKRENIFLPLSTNYQENINEVKQSEVSTSLPQKEIEITLEAPENKTIAKPNIKKDRPIKDIEVDIDKAFEKFQKLDIEAILNRDKKKK</sequence>
<evidence type="ECO:0000256" key="4">
    <source>
        <dbReference type="ARBA" id="ARBA00023125"/>
    </source>
</evidence>
<dbReference type="SUPFAM" id="SSF101904">
    <property type="entry name" value="GyrA/ParC C-terminal domain-like"/>
    <property type="match status" value="1"/>
</dbReference>
<dbReference type="CDD" id="cd00187">
    <property type="entry name" value="TOP4c"/>
    <property type="match status" value="1"/>
</dbReference>
<gene>
    <name evidence="8" type="ORF">EI74_0603</name>
</gene>
<evidence type="ECO:0000256" key="3">
    <source>
        <dbReference type="ARBA" id="ARBA00023029"/>
    </source>
</evidence>
<dbReference type="PANTHER" id="PTHR43493">
    <property type="entry name" value="DNA GYRASE/TOPOISOMERASE SUBUNIT A"/>
    <property type="match status" value="1"/>
</dbReference>
<comment type="caution">
    <text evidence="8">The sequence shown here is derived from an EMBL/GenBank/DDBJ whole genome shotgun (WGS) entry which is preliminary data.</text>
</comment>
<proteinExistence type="predicted"/>
<organism evidence="8 9">
    <name type="scientific">Mycoplasma testudineum</name>
    <dbReference type="NCBI Taxonomy" id="244584"/>
    <lineage>
        <taxon>Bacteria</taxon>
        <taxon>Bacillati</taxon>
        <taxon>Mycoplasmatota</taxon>
        <taxon>Mollicutes</taxon>
        <taxon>Mycoplasmataceae</taxon>
        <taxon>Mycoplasma</taxon>
    </lineage>
</organism>
<reference evidence="8 9" key="1">
    <citation type="submission" date="2019-03" db="EMBL/GenBank/DDBJ databases">
        <title>Genomic Encyclopedia of Archaeal and Bacterial Type Strains, Phase II (KMG-II): from individual species to whole genera.</title>
        <authorList>
            <person name="Goeker M."/>
        </authorList>
    </citation>
    <scope>NUCLEOTIDE SEQUENCE [LARGE SCALE GENOMIC DNA]</scope>
    <source>
        <strain evidence="8 9">ATCC 700618</strain>
    </source>
</reference>
<dbReference type="GO" id="GO:0006265">
    <property type="term" value="P:DNA topological change"/>
    <property type="evidence" value="ECO:0007669"/>
    <property type="project" value="UniProtKB-UniRule"/>
</dbReference>
<dbReference type="EMBL" id="SNWN01000013">
    <property type="protein sequence ID" value="TDO19799.1"/>
    <property type="molecule type" value="Genomic_DNA"/>
</dbReference>
<evidence type="ECO:0000259" key="7">
    <source>
        <dbReference type="PROSITE" id="PS52040"/>
    </source>
</evidence>
<keyword evidence="5 6" id="KW-0413">Isomerase</keyword>
<dbReference type="NCBIfam" id="NF004044">
    <property type="entry name" value="PRK05561.1"/>
    <property type="match status" value="1"/>
</dbReference>
<keyword evidence="3 6" id="KW-0799">Topoisomerase</keyword>
<dbReference type="AlphaFoldDB" id="A0A4V3C2Y4"/>
<dbReference type="GO" id="GO:0034335">
    <property type="term" value="F:DNA negative supercoiling activity"/>
    <property type="evidence" value="ECO:0007669"/>
    <property type="project" value="UniProtKB-ARBA"/>
</dbReference>
<dbReference type="InterPro" id="IPR050220">
    <property type="entry name" value="Type_II_DNA_Topoisomerases"/>
</dbReference>
<dbReference type="SMART" id="SM00434">
    <property type="entry name" value="TOP4c"/>
    <property type="match status" value="1"/>
</dbReference>
<dbReference type="Pfam" id="PF00521">
    <property type="entry name" value="DNA_topoisoIV"/>
    <property type="match status" value="1"/>
</dbReference>
<keyword evidence="4 6" id="KW-0238">DNA-binding</keyword>
<evidence type="ECO:0000256" key="6">
    <source>
        <dbReference type="PROSITE-ProRule" id="PRU01384"/>
    </source>
</evidence>
<dbReference type="GO" id="GO:0005524">
    <property type="term" value="F:ATP binding"/>
    <property type="evidence" value="ECO:0007669"/>
    <property type="project" value="InterPro"/>
</dbReference>
<dbReference type="OrthoDB" id="9806486at2"/>
<dbReference type="GO" id="GO:0009330">
    <property type="term" value="C:DNA topoisomerase type II (double strand cut, ATP-hydrolyzing) complex"/>
    <property type="evidence" value="ECO:0007669"/>
    <property type="project" value="TreeGrafter"/>
</dbReference>
<dbReference type="PANTHER" id="PTHR43493:SF9">
    <property type="entry name" value="DNA TOPOISOMERASE 4 SUBUNIT A"/>
    <property type="match status" value="1"/>
</dbReference>
<keyword evidence="9" id="KW-1185">Reference proteome</keyword>
<protein>
    <recommendedName>
        <fullName evidence="2">DNA topoisomerase (ATP-hydrolyzing)</fullName>
        <ecNumber evidence="2">5.6.2.2</ecNumber>
    </recommendedName>
</protein>
<dbReference type="RefSeq" id="WP_094254761.1">
    <property type="nucleotide sequence ID" value="NZ_SNWN01000013.1"/>
</dbReference>
<comment type="catalytic activity">
    <reaction evidence="1 6">
        <text>ATP-dependent breakage, passage and rejoining of double-stranded DNA.</text>
        <dbReference type="EC" id="5.6.2.2"/>
    </reaction>
</comment>
<dbReference type="EC" id="5.6.2.2" evidence="2"/>
<dbReference type="InterPro" id="IPR006691">
    <property type="entry name" value="GyrA/parC_rep"/>
</dbReference>
<dbReference type="InterPro" id="IPR013758">
    <property type="entry name" value="Topo_IIA_A/C_ab"/>
</dbReference>
<evidence type="ECO:0000313" key="9">
    <source>
        <dbReference type="Proteomes" id="UP000295518"/>
    </source>
</evidence>
<dbReference type="SUPFAM" id="SSF56719">
    <property type="entry name" value="Type II DNA topoisomerase"/>
    <property type="match status" value="1"/>
</dbReference>
<name>A0A4V3C2Y4_9MOLU</name>
<dbReference type="Pfam" id="PF03989">
    <property type="entry name" value="DNA_gyraseA_C"/>
    <property type="match status" value="4"/>
</dbReference>
<accession>A0A4V3C2Y4</accession>
<dbReference type="Gene3D" id="3.90.199.10">
    <property type="entry name" value="Topoisomerase II, domain 5"/>
    <property type="match status" value="1"/>
</dbReference>
<evidence type="ECO:0000313" key="8">
    <source>
        <dbReference type="EMBL" id="TDO19799.1"/>
    </source>
</evidence>
<dbReference type="Gene3D" id="1.10.268.10">
    <property type="entry name" value="Topoisomerase, domain 3"/>
    <property type="match status" value="1"/>
</dbReference>
<dbReference type="PROSITE" id="PS52040">
    <property type="entry name" value="TOPO_IIA"/>
    <property type="match status" value="1"/>
</dbReference>
<dbReference type="Gene3D" id="3.30.1360.40">
    <property type="match status" value="1"/>
</dbReference>
<evidence type="ECO:0000256" key="5">
    <source>
        <dbReference type="ARBA" id="ARBA00023235"/>
    </source>
</evidence>
<feature type="active site" description="O-(5'-phospho-DNA)-tyrosine intermediate" evidence="6">
    <location>
        <position position="126"/>
    </location>
</feature>
<evidence type="ECO:0000256" key="2">
    <source>
        <dbReference type="ARBA" id="ARBA00012895"/>
    </source>
</evidence>
<dbReference type="Proteomes" id="UP000295518">
    <property type="component" value="Unassembled WGS sequence"/>
</dbReference>
<feature type="domain" description="Topo IIA-type catalytic" evidence="7">
    <location>
        <begin position="38"/>
        <end position="504"/>
    </location>
</feature>
<dbReference type="InterPro" id="IPR013760">
    <property type="entry name" value="Topo_IIA-like_dom_sf"/>
</dbReference>
<dbReference type="Gene3D" id="2.120.10.90">
    <property type="entry name" value="DNA gyrase/topoisomerase IV, subunit A, C-terminal"/>
    <property type="match status" value="1"/>
</dbReference>
<dbReference type="GO" id="GO:0005737">
    <property type="term" value="C:cytoplasm"/>
    <property type="evidence" value="ECO:0007669"/>
    <property type="project" value="TreeGrafter"/>
</dbReference>
<dbReference type="InterPro" id="IPR035516">
    <property type="entry name" value="Gyrase/topoIV_suA_C"/>
</dbReference>
<dbReference type="InterPro" id="IPR013757">
    <property type="entry name" value="Topo_IIA_A_a_sf"/>
</dbReference>
<evidence type="ECO:0000256" key="1">
    <source>
        <dbReference type="ARBA" id="ARBA00000185"/>
    </source>
</evidence>